<gene>
    <name evidence="2" type="ORF">E2562_017172</name>
</gene>
<evidence type="ECO:0000313" key="3">
    <source>
        <dbReference type="Proteomes" id="UP000479710"/>
    </source>
</evidence>
<dbReference type="EMBL" id="SPHZ02000003">
    <property type="protein sequence ID" value="KAF0925561.1"/>
    <property type="molecule type" value="Genomic_DNA"/>
</dbReference>
<accession>A0A6G1ELJ0</accession>
<dbReference type="Proteomes" id="UP000479710">
    <property type="component" value="Unassembled WGS sequence"/>
</dbReference>
<reference evidence="2 3" key="1">
    <citation type="submission" date="2019-11" db="EMBL/GenBank/DDBJ databases">
        <title>Whole genome sequence of Oryza granulata.</title>
        <authorList>
            <person name="Li W."/>
        </authorList>
    </citation>
    <scope>NUCLEOTIDE SEQUENCE [LARGE SCALE GENOMIC DNA]</scope>
    <source>
        <strain evidence="3">cv. Menghai</strain>
        <tissue evidence="2">Leaf</tissue>
    </source>
</reference>
<feature type="compositionally biased region" description="Basic and acidic residues" evidence="1">
    <location>
        <begin position="11"/>
        <end position="24"/>
    </location>
</feature>
<evidence type="ECO:0000313" key="2">
    <source>
        <dbReference type="EMBL" id="KAF0925561.1"/>
    </source>
</evidence>
<proteinExistence type="predicted"/>
<comment type="caution">
    <text evidence="2">The sequence shown here is derived from an EMBL/GenBank/DDBJ whole genome shotgun (WGS) entry which is preliminary data.</text>
</comment>
<keyword evidence="3" id="KW-1185">Reference proteome</keyword>
<feature type="region of interest" description="Disordered" evidence="1">
    <location>
        <begin position="1"/>
        <end position="24"/>
    </location>
</feature>
<name>A0A6G1ELJ0_9ORYZ</name>
<organism evidence="2 3">
    <name type="scientific">Oryza meyeriana var. granulata</name>
    <dbReference type="NCBI Taxonomy" id="110450"/>
    <lineage>
        <taxon>Eukaryota</taxon>
        <taxon>Viridiplantae</taxon>
        <taxon>Streptophyta</taxon>
        <taxon>Embryophyta</taxon>
        <taxon>Tracheophyta</taxon>
        <taxon>Spermatophyta</taxon>
        <taxon>Magnoliopsida</taxon>
        <taxon>Liliopsida</taxon>
        <taxon>Poales</taxon>
        <taxon>Poaceae</taxon>
        <taxon>BOP clade</taxon>
        <taxon>Oryzoideae</taxon>
        <taxon>Oryzeae</taxon>
        <taxon>Oryzinae</taxon>
        <taxon>Oryza</taxon>
        <taxon>Oryza meyeriana</taxon>
    </lineage>
</organism>
<evidence type="ECO:0000256" key="1">
    <source>
        <dbReference type="SAM" id="MobiDB-lite"/>
    </source>
</evidence>
<sequence length="67" mass="7063">MLTSSRHIEHHRNSGADHHCKPGEHDHLKALALSSVTGGHSLFLSPAYTSSEAQPPSLAVGLLSVLA</sequence>
<dbReference type="AlphaFoldDB" id="A0A6G1ELJ0"/>
<protein>
    <submittedName>
        <fullName evidence="2">Uncharacterized protein</fullName>
    </submittedName>
</protein>